<dbReference type="Proteomes" id="UP000181884">
    <property type="component" value="Unassembled WGS sequence"/>
</dbReference>
<dbReference type="EMBL" id="JXKH01000006">
    <property type="protein sequence ID" value="OJG17892.1"/>
    <property type="molecule type" value="Genomic_DNA"/>
</dbReference>
<gene>
    <name evidence="1" type="ORF">RU97_GL002438</name>
</gene>
<keyword evidence="2" id="KW-1185">Reference proteome</keyword>
<dbReference type="AlphaFoldDB" id="A0A1L8RDX9"/>
<name>A0A1L8RDX9_9ENTE</name>
<proteinExistence type="predicted"/>
<organism evidence="1 2">
    <name type="scientific">Enterococcus canis</name>
    <dbReference type="NCBI Taxonomy" id="214095"/>
    <lineage>
        <taxon>Bacteria</taxon>
        <taxon>Bacillati</taxon>
        <taxon>Bacillota</taxon>
        <taxon>Bacilli</taxon>
        <taxon>Lactobacillales</taxon>
        <taxon>Enterococcaceae</taxon>
        <taxon>Enterococcus</taxon>
    </lineage>
</organism>
<comment type="caution">
    <text evidence="1">The sequence shown here is derived from an EMBL/GenBank/DDBJ whole genome shotgun (WGS) entry which is preliminary data.</text>
</comment>
<reference evidence="1 2" key="1">
    <citation type="submission" date="2014-12" db="EMBL/GenBank/DDBJ databases">
        <title>Draft genome sequences of 29 type strains of Enterococci.</title>
        <authorList>
            <person name="Zhong Z."/>
            <person name="Sun Z."/>
            <person name="Liu W."/>
            <person name="Zhang W."/>
            <person name="Zhang H."/>
        </authorList>
    </citation>
    <scope>NUCLEOTIDE SEQUENCE [LARGE SCALE GENOMIC DNA]</scope>
    <source>
        <strain evidence="1 2">DSM 17029</strain>
    </source>
</reference>
<accession>A0A1L8RDX9</accession>
<evidence type="ECO:0000313" key="2">
    <source>
        <dbReference type="Proteomes" id="UP000181884"/>
    </source>
</evidence>
<sequence>MNSLKKMPYPKNEILAKIVVGFYFMMQKNAGAAKYSTK</sequence>
<protein>
    <submittedName>
        <fullName evidence="1">Uncharacterized protein</fullName>
    </submittedName>
</protein>
<evidence type="ECO:0000313" key="1">
    <source>
        <dbReference type="EMBL" id="OJG17892.1"/>
    </source>
</evidence>